<evidence type="ECO:0000256" key="2">
    <source>
        <dbReference type="ARBA" id="ARBA00007698"/>
    </source>
</evidence>
<dbReference type="EMBL" id="QMKO01001686">
    <property type="protein sequence ID" value="RTG87374.1"/>
    <property type="molecule type" value="Genomic_DNA"/>
</dbReference>
<dbReference type="SUPFAM" id="SSF54001">
    <property type="entry name" value="Cysteine proteinases"/>
    <property type="match status" value="1"/>
</dbReference>
<dbReference type="PANTHER" id="PTHR22624">
    <property type="entry name" value="CYSTEINE PROTEASE ATG4"/>
    <property type="match status" value="1"/>
</dbReference>
<comment type="subcellular location">
    <subcellularLocation>
        <location evidence="1 14">Cytoplasm</location>
    </subcellularLocation>
</comment>
<comment type="similarity">
    <text evidence="3 14">Belongs to the peptidase C54 family.</text>
</comment>
<evidence type="ECO:0000313" key="16">
    <source>
        <dbReference type="EMBL" id="RTG87374.1"/>
    </source>
</evidence>
<dbReference type="Pfam" id="PF03416">
    <property type="entry name" value="Peptidase_C54"/>
    <property type="match status" value="2"/>
</dbReference>
<evidence type="ECO:0000256" key="11">
    <source>
        <dbReference type="ARBA" id="ARBA00023006"/>
    </source>
</evidence>
<dbReference type="InterPro" id="IPR038765">
    <property type="entry name" value="Papain-like_cys_pep_sf"/>
</dbReference>
<dbReference type="InterPro" id="IPR046792">
    <property type="entry name" value="Peptidase_C54_cat"/>
</dbReference>
<evidence type="ECO:0000256" key="1">
    <source>
        <dbReference type="ARBA" id="ARBA00004496"/>
    </source>
</evidence>
<dbReference type="GO" id="GO:0005737">
    <property type="term" value="C:cytoplasm"/>
    <property type="evidence" value="ECO:0007669"/>
    <property type="project" value="UniProtKB-SubCell"/>
</dbReference>
<evidence type="ECO:0000256" key="12">
    <source>
        <dbReference type="ARBA" id="ARBA00023274"/>
    </source>
</evidence>
<keyword evidence="6 14" id="KW-0645">Protease</keyword>
<dbReference type="GO" id="GO:1990904">
    <property type="term" value="C:ribonucleoprotein complex"/>
    <property type="evidence" value="ECO:0007669"/>
    <property type="project" value="UniProtKB-KW"/>
</dbReference>
<dbReference type="GO" id="GO:0005840">
    <property type="term" value="C:ribosome"/>
    <property type="evidence" value="ECO:0007669"/>
    <property type="project" value="UniProtKB-KW"/>
</dbReference>
<sequence>MKDVREVRRKEMKSLWMERLEIASEQCGLPSARALCEGLAQSNIALNKNMLQILSIYEPRTFSLLTSLPNNRKYNYGLRSFSENDFLSNQIEIFWKDSFSRHHDNSPTIPRDIILDGNFSDFASDFASRLWFTYRDDFPPLLRSPSSTSTNNMPYSLSTERPASCDCESIQAKVDLFKTQSKNLSIYSKSSHSIPLSTNHVGPKSSNIPSPYIPLSVQTSDCGWGCMFRCGQMLLAQALEIMDLARGSHTSYQYQPKMYFTDHTALYRSQSGQTNDSPSFEPTAVLLLIPMMFGKGTRINPRYIPVVLRLFSDPAFVGLIGGRRKHSSYYVGCQNNLLIYLDPHFTQPTQKLNSPKFSVDVSILYSFECNF</sequence>
<keyword evidence="17" id="KW-1185">Reference proteome</keyword>
<keyword evidence="9 14" id="KW-0653">Protein transport</keyword>
<comment type="caution">
    <text evidence="16">The sequence shown here is derived from an EMBL/GenBank/DDBJ whole genome shotgun (WGS) entry which is preliminary data.</text>
</comment>
<dbReference type="STRING" id="6184.A0A430QI70"/>
<dbReference type="GO" id="GO:0003735">
    <property type="term" value="F:structural constituent of ribosome"/>
    <property type="evidence" value="ECO:0007669"/>
    <property type="project" value="InterPro"/>
</dbReference>
<comment type="function">
    <text evidence="14">Cysteine protease that plays a key role in autophagy by mediating both proteolytic activation and delipidation of ATG8 family proteins.</text>
</comment>
<keyword evidence="4" id="KW-0813">Transport</keyword>
<dbReference type="GO" id="GO:0006412">
    <property type="term" value="P:translation"/>
    <property type="evidence" value="ECO:0007669"/>
    <property type="project" value="InterPro"/>
</dbReference>
<organism evidence="16 17">
    <name type="scientific">Schistosoma bovis</name>
    <name type="common">Blood fluke</name>
    <dbReference type="NCBI Taxonomy" id="6184"/>
    <lineage>
        <taxon>Eukaryota</taxon>
        <taxon>Metazoa</taxon>
        <taxon>Spiralia</taxon>
        <taxon>Lophotrochozoa</taxon>
        <taxon>Platyhelminthes</taxon>
        <taxon>Trematoda</taxon>
        <taxon>Digenea</taxon>
        <taxon>Strigeidida</taxon>
        <taxon>Schistosomatoidea</taxon>
        <taxon>Schistosomatidae</taxon>
        <taxon>Schistosoma</taxon>
    </lineage>
</organism>
<evidence type="ECO:0000256" key="9">
    <source>
        <dbReference type="ARBA" id="ARBA00022927"/>
    </source>
</evidence>
<dbReference type="GO" id="GO:0000423">
    <property type="term" value="P:mitophagy"/>
    <property type="evidence" value="ECO:0007669"/>
    <property type="project" value="TreeGrafter"/>
</dbReference>
<keyword evidence="5 14" id="KW-0963">Cytoplasm</keyword>
<keyword evidence="8" id="KW-0788">Thiol protease</keyword>
<evidence type="ECO:0000313" key="17">
    <source>
        <dbReference type="Proteomes" id="UP000290809"/>
    </source>
</evidence>
<protein>
    <recommendedName>
        <fullName evidence="14">Cysteine protease</fullName>
        <ecNumber evidence="14">3.4.22.-</ecNumber>
    </recommendedName>
</protein>
<feature type="domain" description="Peptidase C54 catalytic" evidence="15">
    <location>
        <begin position="120"/>
        <end position="247"/>
    </location>
</feature>
<keyword evidence="10" id="KW-0689">Ribosomal protein</keyword>
<dbReference type="SUPFAM" id="SSF74731">
    <property type="entry name" value="Ribosomal protein L20"/>
    <property type="match status" value="1"/>
</dbReference>
<evidence type="ECO:0000256" key="3">
    <source>
        <dbReference type="ARBA" id="ARBA00010958"/>
    </source>
</evidence>
<dbReference type="AlphaFoldDB" id="A0A430QI70"/>
<dbReference type="GO" id="GO:0016485">
    <property type="term" value="P:protein processing"/>
    <property type="evidence" value="ECO:0007669"/>
    <property type="project" value="TreeGrafter"/>
</dbReference>
<evidence type="ECO:0000256" key="13">
    <source>
        <dbReference type="ARBA" id="ARBA00029362"/>
    </source>
</evidence>
<comment type="similarity">
    <text evidence="2">Belongs to the bacterial ribosomal protein bL20 family.</text>
</comment>
<evidence type="ECO:0000256" key="4">
    <source>
        <dbReference type="ARBA" id="ARBA00022448"/>
    </source>
</evidence>
<dbReference type="GO" id="GO:0019786">
    <property type="term" value="F:protein-phosphatidylethanolamide deconjugating activity"/>
    <property type="evidence" value="ECO:0007669"/>
    <property type="project" value="InterPro"/>
</dbReference>
<dbReference type="InterPro" id="IPR005078">
    <property type="entry name" value="Peptidase_C54"/>
</dbReference>
<dbReference type="GO" id="GO:0015031">
    <property type="term" value="P:protein transport"/>
    <property type="evidence" value="ECO:0007669"/>
    <property type="project" value="UniProtKB-KW"/>
</dbReference>
<dbReference type="Pfam" id="PF00453">
    <property type="entry name" value="Ribosomal_L20"/>
    <property type="match status" value="1"/>
</dbReference>
<gene>
    <name evidence="16" type="ORF">DC041_0000621</name>
</gene>
<evidence type="ECO:0000256" key="8">
    <source>
        <dbReference type="ARBA" id="ARBA00022807"/>
    </source>
</evidence>
<name>A0A430QI70_SCHBO</name>
<comment type="catalytic activity">
    <reaction evidence="13">
        <text>[protein]-C-terminal L-amino acid-glycyl-phosphatidylethanolamide + H2O = [protein]-C-terminal L-amino acid-glycine + a 1,2-diacyl-sn-glycero-3-phosphoethanolamine</text>
        <dbReference type="Rhea" id="RHEA:67548"/>
        <dbReference type="Rhea" id="RHEA-COMP:17323"/>
        <dbReference type="Rhea" id="RHEA-COMP:17324"/>
        <dbReference type="ChEBI" id="CHEBI:15377"/>
        <dbReference type="ChEBI" id="CHEBI:64612"/>
        <dbReference type="ChEBI" id="CHEBI:172940"/>
        <dbReference type="ChEBI" id="CHEBI:172941"/>
    </reaction>
    <physiologicalReaction direction="left-to-right" evidence="13">
        <dbReference type="Rhea" id="RHEA:67549"/>
    </physiologicalReaction>
</comment>
<dbReference type="PANTHER" id="PTHR22624:SF49">
    <property type="entry name" value="CYSTEINE PROTEASE"/>
    <property type="match status" value="1"/>
</dbReference>
<keyword evidence="7 14" id="KW-0378">Hydrolase</keyword>
<keyword evidence="11 14" id="KW-0072">Autophagy</keyword>
<evidence type="ECO:0000256" key="5">
    <source>
        <dbReference type="ARBA" id="ARBA00022490"/>
    </source>
</evidence>
<evidence type="ECO:0000256" key="14">
    <source>
        <dbReference type="RuleBase" id="RU363115"/>
    </source>
</evidence>
<dbReference type="Gene3D" id="1.10.1900.20">
    <property type="entry name" value="Ribosomal protein L20"/>
    <property type="match status" value="1"/>
</dbReference>
<evidence type="ECO:0000256" key="10">
    <source>
        <dbReference type="ARBA" id="ARBA00022980"/>
    </source>
</evidence>
<dbReference type="GO" id="GO:0019843">
    <property type="term" value="F:rRNA binding"/>
    <property type="evidence" value="ECO:0007669"/>
    <property type="project" value="InterPro"/>
</dbReference>
<dbReference type="InterPro" id="IPR035566">
    <property type="entry name" value="Ribosomal_protein_bL20_C"/>
</dbReference>
<feature type="domain" description="Peptidase C54 catalytic" evidence="15">
    <location>
        <begin position="258"/>
        <end position="351"/>
    </location>
</feature>
<dbReference type="Proteomes" id="UP000290809">
    <property type="component" value="Unassembled WGS sequence"/>
</dbReference>
<dbReference type="GO" id="GO:0000045">
    <property type="term" value="P:autophagosome assembly"/>
    <property type="evidence" value="ECO:0007669"/>
    <property type="project" value="TreeGrafter"/>
</dbReference>
<evidence type="ECO:0000256" key="7">
    <source>
        <dbReference type="ARBA" id="ARBA00022801"/>
    </source>
</evidence>
<evidence type="ECO:0000259" key="15">
    <source>
        <dbReference type="Pfam" id="PF03416"/>
    </source>
</evidence>
<dbReference type="GO" id="GO:0035973">
    <property type="term" value="P:aggrephagy"/>
    <property type="evidence" value="ECO:0007669"/>
    <property type="project" value="TreeGrafter"/>
</dbReference>
<dbReference type="GO" id="GO:0004197">
    <property type="term" value="F:cysteine-type endopeptidase activity"/>
    <property type="evidence" value="ECO:0007669"/>
    <property type="project" value="TreeGrafter"/>
</dbReference>
<evidence type="ECO:0000256" key="6">
    <source>
        <dbReference type="ARBA" id="ARBA00022670"/>
    </source>
</evidence>
<reference evidence="16 17" key="1">
    <citation type="journal article" date="2019" name="PLoS Pathog.">
        <title>Genome sequence of the bovine parasite Schistosoma bovis Tanzania.</title>
        <authorList>
            <person name="Oey H."/>
            <person name="Zakrzewski M."/>
            <person name="Gobert G."/>
            <person name="Gravermann K."/>
            <person name="Stoye J."/>
            <person name="Jones M."/>
            <person name="Mcmanus D."/>
            <person name="Krause L."/>
        </authorList>
    </citation>
    <scope>NUCLEOTIDE SEQUENCE [LARGE SCALE GENOMIC DNA]</scope>
    <source>
        <strain evidence="16 17">TAN1997</strain>
    </source>
</reference>
<proteinExistence type="inferred from homology"/>
<dbReference type="InterPro" id="IPR005813">
    <property type="entry name" value="Ribosomal_bL20"/>
</dbReference>
<dbReference type="GO" id="GO:0034727">
    <property type="term" value="P:piecemeal microautophagy of the nucleus"/>
    <property type="evidence" value="ECO:0007669"/>
    <property type="project" value="TreeGrafter"/>
</dbReference>
<keyword evidence="12" id="KW-0687">Ribonucleoprotein</keyword>
<dbReference type="EC" id="3.4.22.-" evidence="14"/>
<accession>A0A430QI70</accession>